<dbReference type="Pfam" id="PF01695">
    <property type="entry name" value="IstB_IS21"/>
    <property type="match status" value="1"/>
</dbReference>
<reference evidence="3 4" key="1">
    <citation type="submission" date="2018-11" db="EMBL/GenBank/DDBJ databases">
        <title>Novel Erysipelotrichaceae bacterium isolated from small intestine of a swine.</title>
        <authorList>
            <person name="Kim J.S."/>
            <person name="Choe H."/>
            <person name="Lee Y.R."/>
            <person name="Kim K.M."/>
            <person name="Park D.S."/>
        </authorList>
    </citation>
    <scope>NUCLEOTIDE SEQUENCE [LARGE SCALE GENOMIC DNA]</scope>
    <source>
        <strain evidence="3 4">SG0102</strain>
    </source>
</reference>
<evidence type="ECO:0000259" key="2">
    <source>
        <dbReference type="Pfam" id="PF07319"/>
    </source>
</evidence>
<dbReference type="GO" id="GO:0006260">
    <property type="term" value="P:DNA replication"/>
    <property type="evidence" value="ECO:0007669"/>
    <property type="project" value="TreeGrafter"/>
</dbReference>
<dbReference type="GO" id="GO:0005524">
    <property type="term" value="F:ATP binding"/>
    <property type="evidence" value="ECO:0007669"/>
    <property type="project" value="InterPro"/>
</dbReference>
<dbReference type="EMBL" id="AP019309">
    <property type="protein sequence ID" value="BBH26266.1"/>
    <property type="molecule type" value="Genomic_DNA"/>
</dbReference>
<proteinExistence type="predicted"/>
<dbReference type="InterPro" id="IPR027417">
    <property type="entry name" value="P-loop_NTPase"/>
</dbReference>
<evidence type="ECO:0000313" key="3">
    <source>
        <dbReference type="EMBL" id="BBH26266.1"/>
    </source>
</evidence>
<protein>
    <submittedName>
        <fullName evidence="3">Primosomal protein DnaI</fullName>
    </submittedName>
</protein>
<evidence type="ECO:0000313" key="4">
    <source>
        <dbReference type="Proteomes" id="UP000268059"/>
    </source>
</evidence>
<dbReference type="PROSITE" id="PS00675">
    <property type="entry name" value="SIGMA54_INTERACT_1"/>
    <property type="match status" value="1"/>
</dbReference>
<dbReference type="InterPro" id="IPR009928">
    <property type="entry name" value="DnaI_N"/>
</dbReference>
<accession>A0A3G9J6B2</accession>
<dbReference type="Proteomes" id="UP000268059">
    <property type="component" value="Chromosome"/>
</dbReference>
<organism evidence="3 4">
    <name type="scientific">Intestinibaculum porci</name>
    <dbReference type="NCBI Taxonomy" id="2487118"/>
    <lineage>
        <taxon>Bacteria</taxon>
        <taxon>Bacillati</taxon>
        <taxon>Bacillota</taxon>
        <taxon>Erysipelotrichia</taxon>
        <taxon>Erysipelotrichales</taxon>
        <taxon>Erysipelotrichaceae</taxon>
        <taxon>Intestinibaculum</taxon>
    </lineage>
</organism>
<dbReference type="FunCoup" id="A0A3G9J6B2">
    <property type="interactions" value="32"/>
</dbReference>
<dbReference type="PANTHER" id="PTHR30050:SF8">
    <property type="entry name" value="PRIMOSOMAL PROTEIN DNAI"/>
    <property type="match status" value="1"/>
</dbReference>
<dbReference type="InterPro" id="IPR025662">
    <property type="entry name" value="Sigma_54_int_dom_ATP-bd_1"/>
</dbReference>
<dbReference type="InterPro" id="IPR002611">
    <property type="entry name" value="IstB_ATP-bd"/>
</dbReference>
<dbReference type="CDD" id="cd00009">
    <property type="entry name" value="AAA"/>
    <property type="match status" value="1"/>
</dbReference>
<sequence>MIDVSKSVPVFEDIKRRKEESLKALMQDQDIAQFVHVHRLSKAVVEDGWAELLDYYDDHKQCLGCQGLESCPKVTKGVVRSLVYEEGHIGLDLKYCQYGKKKEQEQLILSHFLYNNVSRSLALHNLNHNQFILNRNKLSDVNKLAIAEILKFVNTPVGKGLFLTGESGSGKTVLMASMMNYLARHGYDVGICHFPTFLLDMKAAFNSNDADSYLKNILDIPYLLIDGLGEENITSWSRDEVLLTILSYRNINNLTTFFTSMFDIEDLNDVYLLRRNDRTEKLRASKIGAKIQSMCNSRHLEKIK</sequence>
<gene>
    <name evidence="3" type="primary">dnaI</name>
    <name evidence="3" type="ORF">SG0102_12000</name>
</gene>
<dbReference type="SUPFAM" id="SSF52540">
    <property type="entry name" value="P-loop containing nucleoside triphosphate hydrolases"/>
    <property type="match status" value="1"/>
</dbReference>
<evidence type="ECO:0000259" key="1">
    <source>
        <dbReference type="Pfam" id="PF01695"/>
    </source>
</evidence>
<dbReference type="Gene3D" id="3.40.50.300">
    <property type="entry name" value="P-loop containing nucleotide triphosphate hydrolases"/>
    <property type="match status" value="1"/>
</dbReference>
<dbReference type="RefSeq" id="WP_125119157.1">
    <property type="nucleotide sequence ID" value="NZ_AP019309.1"/>
</dbReference>
<dbReference type="InParanoid" id="A0A3G9J6B2"/>
<dbReference type="Pfam" id="PF07319">
    <property type="entry name" value="DnaI_N"/>
    <property type="match status" value="1"/>
</dbReference>
<keyword evidence="4" id="KW-1185">Reference proteome</keyword>
<dbReference type="OrthoDB" id="61127at2"/>
<name>A0A3G9J6B2_9FIRM</name>
<feature type="domain" description="IstB-like ATP-binding" evidence="1">
    <location>
        <begin position="148"/>
        <end position="261"/>
    </location>
</feature>
<dbReference type="PANTHER" id="PTHR30050">
    <property type="entry name" value="CHROMOSOMAL REPLICATION INITIATOR PROTEIN DNAA"/>
    <property type="match status" value="1"/>
</dbReference>
<dbReference type="KEGG" id="ebm:SG0102_12000"/>
<feature type="domain" description="Primosomal DnaI N-terminal" evidence="2">
    <location>
        <begin position="12"/>
        <end position="90"/>
    </location>
</feature>
<dbReference type="AlphaFoldDB" id="A0A3G9J6B2"/>